<proteinExistence type="predicted"/>
<evidence type="ECO:0000313" key="2">
    <source>
        <dbReference type="EMBL" id="CAE8659261.1"/>
    </source>
</evidence>
<comment type="caution">
    <text evidence="2">The sequence shown here is derived from an EMBL/GenBank/DDBJ whole genome shotgun (WGS) entry which is preliminary data.</text>
</comment>
<sequence length="153" mass="17118">MQHLKECPWTSGQRWRPQCVPMGETSLSMREDMKAARNFNQYGQMTPKIVQPLGLEETVRHAVMHKTQAHYPSKTELIAASYMPNGWVEYEREGRPNLHASLSYIGRGCSLKPESPSGSSTPTGFSRSQDSVLSLPMKTISQASYSGAQNSRK</sequence>
<feature type="compositionally biased region" description="Polar residues" evidence="1">
    <location>
        <begin position="139"/>
        <end position="153"/>
    </location>
</feature>
<feature type="region of interest" description="Disordered" evidence="1">
    <location>
        <begin position="109"/>
        <end position="153"/>
    </location>
</feature>
<gene>
    <name evidence="2" type="ORF">PGLA2088_LOCUS13710</name>
</gene>
<dbReference type="AlphaFoldDB" id="A0A813IRY8"/>
<organism evidence="2 3">
    <name type="scientific">Polarella glacialis</name>
    <name type="common">Dinoflagellate</name>
    <dbReference type="NCBI Taxonomy" id="89957"/>
    <lineage>
        <taxon>Eukaryota</taxon>
        <taxon>Sar</taxon>
        <taxon>Alveolata</taxon>
        <taxon>Dinophyceae</taxon>
        <taxon>Suessiales</taxon>
        <taxon>Suessiaceae</taxon>
        <taxon>Polarella</taxon>
    </lineage>
</organism>
<dbReference type="Proteomes" id="UP000626109">
    <property type="component" value="Unassembled WGS sequence"/>
</dbReference>
<evidence type="ECO:0000313" key="3">
    <source>
        <dbReference type="Proteomes" id="UP000626109"/>
    </source>
</evidence>
<reference evidence="2" key="1">
    <citation type="submission" date="2021-02" db="EMBL/GenBank/DDBJ databases">
        <authorList>
            <person name="Dougan E. K."/>
            <person name="Rhodes N."/>
            <person name="Thang M."/>
            <person name="Chan C."/>
        </authorList>
    </citation>
    <scope>NUCLEOTIDE SEQUENCE</scope>
</reference>
<feature type="compositionally biased region" description="Low complexity" evidence="1">
    <location>
        <begin position="115"/>
        <end position="128"/>
    </location>
</feature>
<protein>
    <submittedName>
        <fullName evidence="2">Uncharacterized protein</fullName>
    </submittedName>
</protein>
<name>A0A813IRY8_POLGL</name>
<accession>A0A813IRY8</accession>
<dbReference type="EMBL" id="CAJNNW010016506">
    <property type="protein sequence ID" value="CAE8659261.1"/>
    <property type="molecule type" value="Genomic_DNA"/>
</dbReference>
<evidence type="ECO:0000256" key="1">
    <source>
        <dbReference type="SAM" id="MobiDB-lite"/>
    </source>
</evidence>